<proteinExistence type="predicted"/>
<dbReference type="RefSeq" id="WP_380290833.1">
    <property type="nucleotide sequence ID" value="NZ_JBHULY010000014.1"/>
</dbReference>
<feature type="compositionally biased region" description="Basic residues" evidence="1">
    <location>
        <begin position="114"/>
        <end position="132"/>
    </location>
</feature>
<accession>A0ABW5TBX8</accession>
<dbReference type="EMBL" id="JBHULY010000014">
    <property type="protein sequence ID" value="MFD2726165.1"/>
    <property type="molecule type" value="Genomic_DNA"/>
</dbReference>
<comment type="caution">
    <text evidence="2">The sequence shown here is derived from an EMBL/GenBank/DDBJ whole genome shotgun (WGS) entry which is preliminary data.</text>
</comment>
<sequence>MKNILRLLLLVIFLMIGVSIKAQEITVNEVVYEVKKDLIFKDGADVTNTLTPEEKTKIRSAFEKQQLQIEEADRAEKKLEKAEKEQKRAEKKQKQAEKALKKKQKAQSNFEKATKKHQNATKKYEKLKKKGKLSPQDEQKWLEKIEKLNTNVAKTKRRL</sequence>
<feature type="compositionally biased region" description="Basic and acidic residues" evidence="1">
    <location>
        <begin position="78"/>
        <end position="99"/>
    </location>
</feature>
<gene>
    <name evidence="2" type="ORF">ACFSR8_08040</name>
</gene>
<evidence type="ECO:0000313" key="2">
    <source>
        <dbReference type="EMBL" id="MFD2726165.1"/>
    </source>
</evidence>
<keyword evidence="3" id="KW-1185">Reference proteome</keyword>
<name>A0ABW5TBX8_9FLAO</name>
<evidence type="ECO:0000313" key="3">
    <source>
        <dbReference type="Proteomes" id="UP001597476"/>
    </source>
</evidence>
<dbReference type="Proteomes" id="UP001597476">
    <property type="component" value="Unassembled WGS sequence"/>
</dbReference>
<protein>
    <submittedName>
        <fullName evidence="2">Uncharacterized protein</fullName>
    </submittedName>
</protein>
<evidence type="ECO:0000256" key="1">
    <source>
        <dbReference type="SAM" id="MobiDB-lite"/>
    </source>
</evidence>
<reference evidence="3" key="1">
    <citation type="journal article" date="2019" name="Int. J. Syst. Evol. Microbiol.">
        <title>The Global Catalogue of Microorganisms (GCM) 10K type strain sequencing project: providing services to taxonomists for standard genome sequencing and annotation.</title>
        <authorList>
            <consortium name="The Broad Institute Genomics Platform"/>
            <consortium name="The Broad Institute Genome Sequencing Center for Infectious Disease"/>
            <person name="Wu L."/>
            <person name="Ma J."/>
        </authorList>
    </citation>
    <scope>NUCLEOTIDE SEQUENCE [LARGE SCALE GENOMIC DNA]</scope>
    <source>
        <strain evidence="3">KCTC 42398</strain>
    </source>
</reference>
<organism evidence="2 3">
    <name type="scientific">Hyunsoonleella rubra</name>
    <dbReference type="NCBI Taxonomy" id="1737062"/>
    <lineage>
        <taxon>Bacteria</taxon>
        <taxon>Pseudomonadati</taxon>
        <taxon>Bacteroidota</taxon>
        <taxon>Flavobacteriia</taxon>
        <taxon>Flavobacteriales</taxon>
        <taxon>Flavobacteriaceae</taxon>
    </lineage>
</organism>
<feature type="region of interest" description="Disordered" evidence="1">
    <location>
        <begin position="78"/>
        <end position="138"/>
    </location>
</feature>